<dbReference type="EMBL" id="LILC01000013">
    <property type="protein sequence ID" value="KOO46294.1"/>
    <property type="molecule type" value="Genomic_DNA"/>
</dbReference>
<evidence type="ECO:0000313" key="3">
    <source>
        <dbReference type="Proteomes" id="UP000037558"/>
    </source>
</evidence>
<dbReference type="OrthoDB" id="2878910at2"/>
<keyword evidence="3" id="KW-1185">Reference proteome</keyword>
<proteinExistence type="predicted"/>
<dbReference type="RefSeq" id="WP_053401371.1">
    <property type="nucleotide sequence ID" value="NZ_JAMAUM010000005.1"/>
</dbReference>
<evidence type="ECO:0000313" key="2">
    <source>
        <dbReference type="EMBL" id="KOO46294.1"/>
    </source>
</evidence>
<dbReference type="PATRIC" id="fig|284581.3.peg.2219"/>
<protein>
    <submittedName>
        <fullName evidence="2">Uncharacterized protein</fullName>
    </submittedName>
</protein>
<dbReference type="SUPFAM" id="SSF58113">
    <property type="entry name" value="Apolipoprotein A-I"/>
    <property type="match status" value="1"/>
</dbReference>
<keyword evidence="1" id="KW-0175">Coiled coil</keyword>
<evidence type="ECO:0000256" key="1">
    <source>
        <dbReference type="SAM" id="Coils"/>
    </source>
</evidence>
<feature type="coiled-coil region" evidence="1">
    <location>
        <begin position="98"/>
        <end position="125"/>
    </location>
</feature>
<organism evidence="2 3">
    <name type="scientific">Priestia koreensis</name>
    <dbReference type="NCBI Taxonomy" id="284581"/>
    <lineage>
        <taxon>Bacteria</taxon>
        <taxon>Bacillati</taxon>
        <taxon>Bacillota</taxon>
        <taxon>Bacilli</taxon>
        <taxon>Bacillales</taxon>
        <taxon>Bacillaceae</taxon>
        <taxon>Priestia</taxon>
    </lineage>
</organism>
<dbReference type="AlphaFoldDB" id="A0A0M0L5H8"/>
<accession>A0A0M0L5H8</accession>
<gene>
    <name evidence="2" type="ORF">AMD01_10620</name>
</gene>
<comment type="caution">
    <text evidence="2">The sequence shown here is derived from an EMBL/GenBank/DDBJ whole genome shotgun (WGS) entry which is preliminary data.</text>
</comment>
<name>A0A0M0L5H8_9BACI</name>
<reference evidence="3" key="1">
    <citation type="submission" date="2015-08" db="EMBL/GenBank/DDBJ databases">
        <title>Fjat-14210 dsm16467.</title>
        <authorList>
            <person name="Liu B."/>
            <person name="Wang J."/>
            <person name="Zhu Y."/>
            <person name="Liu G."/>
            <person name="Chen Q."/>
            <person name="Chen Z."/>
            <person name="Lan J."/>
            <person name="Che J."/>
            <person name="Ge C."/>
            <person name="Shi H."/>
            <person name="Pan Z."/>
            <person name="Liu X."/>
        </authorList>
    </citation>
    <scope>NUCLEOTIDE SEQUENCE [LARGE SCALE GENOMIC DNA]</scope>
    <source>
        <strain evidence="3">DSM 16467</strain>
    </source>
</reference>
<sequence>MKEIRLIEWLEEYRNVVQFVDITFTGARLDQFVITIPRELWNNTSIKGVEEKVRTSYPLFDDTFSLLTKPMKKHVDKLRADYTRSVPHYGRVILVEDKKRFEEEYQKVKELIETYSKELEDKVKEHILKTKTELMNHFVPIVKNKPPQELQSLLSLDDQVVHYVEWMLSKSLPTSTEIIERLELCRVYKDISRETILDSAFHHHIEKVYKDRKSHWPHHGYKQEELVFI</sequence>
<dbReference type="Proteomes" id="UP000037558">
    <property type="component" value="Unassembled WGS sequence"/>
</dbReference>